<evidence type="ECO:0000313" key="2">
    <source>
        <dbReference type="Proteomes" id="UP001239111"/>
    </source>
</evidence>
<dbReference type="EMBL" id="CM056741">
    <property type="protein sequence ID" value="KAJ8687758.1"/>
    <property type="molecule type" value="Genomic_DNA"/>
</dbReference>
<evidence type="ECO:0000313" key="1">
    <source>
        <dbReference type="EMBL" id="KAJ8687758.1"/>
    </source>
</evidence>
<organism evidence="1 2">
    <name type="scientific">Eretmocerus hayati</name>
    <dbReference type="NCBI Taxonomy" id="131215"/>
    <lineage>
        <taxon>Eukaryota</taxon>
        <taxon>Metazoa</taxon>
        <taxon>Ecdysozoa</taxon>
        <taxon>Arthropoda</taxon>
        <taxon>Hexapoda</taxon>
        <taxon>Insecta</taxon>
        <taxon>Pterygota</taxon>
        <taxon>Neoptera</taxon>
        <taxon>Endopterygota</taxon>
        <taxon>Hymenoptera</taxon>
        <taxon>Apocrita</taxon>
        <taxon>Proctotrupomorpha</taxon>
        <taxon>Chalcidoidea</taxon>
        <taxon>Aphelinidae</taxon>
        <taxon>Aphelininae</taxon>
        <taxon>Eretmocerus</taxon>
    </lineage>
</organism>
<dbReference type="Proteomes" id="UP001239111">
    <property type="component" value="Chromosome 1"/>
</dbReference>
<keyword evidence="2" id="KW-1185">Reference proteome</keyword>
<sequence length="379" mass="43295">MVALKPRKSNKNPPILSHEFIIQNHADIVSCVAMVFVVGLLVQVTSPYAYIFIAVQHNVTDFNANGTFNPMLKYTTGWKDACAVFFYFLITIVMHAVVQEYILDKVSKRYRLSKTKLSRFNESSQLIIFYALSVAWGADIIIRDNFVFNVPALWNDYPQPMSFSLKLFFIGQLAYWLHCYPELYFQRAKKEEIPHRVFEATVGLVYTLGAYILNFQHVGVALIVVHHMAEGIMHVAKLCHFINQKEKITQGLFFVAKLLFVFARIFSVLSFGLFAYGLTKVENSLNIAEGKFNIPAIIFPALAALLIFQFYLSYTFVKYHRERSKQDGTPSSSKVKVLKQKPKKKEASKKSGGSEDEQVDSDYAATRKSPRFRNATKTK</sequence>
<protein>
    <submittedName>
        <fullName evidence="1">Uncharacterized protein</fullName>
    </submittedName>
</protein>
<comment type="caution">
    <text evidence="1">The sequence shown here is derived from an EMBL/GenBank/DDBJ whole genome shotgun (WGS) entry which is preliminary data.</text>
</comment>
<reference evidence="1" key="1">
    <citation type="submission" date="2023-04" db="EMBL/GenBank/DDBJ databases">
        <title>A chromosome-level genome assembly of the parasitoid wasp Eretmocerus hayati.</title>
        <authorList>
            <person name="Zhong Y."/>
            <person name="Liu S."/>
            <person name="Liu Y."/>
        </authorList>
    </citation>
    <scope>NUCLEOTIDE SEQUENCE</scope>
    <source>
        <strain evidence="1">ZJU_SS_LIU_2023</strain>
    </source>
</reference>
<proteinExistence type="predicted"/>
<accession>A0ACC2PW87</accession>
<gene>
    <name evidence="1" type="ORF">QAD02_023552</name>
</gene>
<name>A0ACC2PW87_9HYME</name>